<sequence>MKLRYFGFLLTIWVACLVQSRFAYAQNTTDSTYAIRLDALKTKSKRLQSNIDSLPGIIAAFKALYAEKNDKTALAYADYNETFKVYLEANHPKAMSMALNCLSNIQRWRVDELLPVVYGLIGSLHKEGSNYPMAFREANKGLVAAKRIKDTAGIIALLGLKAMFTHSNNLFHNKASNDAGSLQLQLEGLKLAESSPKWERIRIRFYDNIAQLYKDNKDYPKAIFYAKKGVALATRLNEKRSLTYGYNWLGEALYFSGHEEEGMGYLKRSLAISKEIKQPFRVMELANAISQCYELSGDYKNALHYANQSSSLKDSLKVLGNTKQVSELQIKYETAKKDKDIALLNQADQIRRRQMVWAYVAGGIFVIVTLVLLVMYNIIRTRNKELVISNANVSEQSQKLQLLMQELHHRVKNNLQIVSSLLTLQSSRLTDVDARNVLNVSRQRIDAMSIIHQSLYQHDSANMVNIKEYIHNLLNNITQSFGVRHEEMDIKVDVLVKDMDVDIALPLGLILNEWVTNVFKHAYREMTARPSLQLIVFLDGDNVKVEIKDNGIGMPPDLWDNPKASFGIKLMKVLMKQIRAVSQITTYRGTMLALEIPYC</sequence>
<keyword evidence="6" id="KW-0418">Kinase</keyword>
<feature type="domain" description="Signal transduction histidine kinase subgroup 2 dimerisation and phosphoacceptor" evidence="10">
    <location>
        <begin position="406"/>
        <end position="480"/>
    </location>
</feature>
<dbReference type="PANTHER" id="PTHR41523">
    <property type="entry name" value="TWO-COMPONENT SYSTEM SENSOR PROTEIN"/>
    <property type="match status" value="1"/>
</dbReference>
<dbReference type="GO" id="GO:0004673">
    <property type="term" value="F:protein histidine kinase activity"/>
    <property type="evidence" value="ECO:0007669"/>
    <property type="project" value="UniProtKB-EC"/>
</dbReference>
<evidence type="ECO:0000256" key="6">
    <source>
        <dbReference type="ARBA" id="ARBA00022777"/>
    </source>
</evidence>
<dbReference type="RefSeq" id="WP_188418183.1">
    <property type="nucleotide sequence ID" value="NZ_BMDO01000010.1"/>
</dbReference>
<dbReference type="EC" id="2.7.13.3" evidence="2"/>
<keyword evidence="7" id="KW-0067">ATP-binding</keyword>
<evidence type="ECO:0000256" key="4">
    <source>
        <dbReference type="ARBA" id="ARBA00022679"/>
    </source>
</evidence>
<reference evidence="12" key="1">
    <citation type="journal article" date="2014" name="Int. J. Syst. Evol. Microbiol.">
        <title>Complete genome sequence of Corynebacterium casei LMG S-19264T (=DSM 44701T), isolated from a smear-ripened cheese.</title>
        <authorList>
            <consortium name="US DOE Joint Genome Institute (JGI-PGF)"/>
            <person name="Walter F."/>
            <person name="Albersmeier A."/>
            <person name="Kalinowski J."/>
            <person name="Ruckert C."/>
        </authorList>
    </citation>
    <scope>NUCLEOTIDE SEQUENCE</scope>
    <source>
        <strain evidence="12">CCM 8711</strain>
    </source>
</reference>
<dbReference type="Proteomes" id="UP000662074">
    <property type="component" value="Unassembled WGS sequence"/>
</dbReference>
<dbReference type="Gene3D" id="1.25.40.10">
    <property type="entry name" value="Tetratricopeptide repeat domain"/>
    <property type="match status" value="1"/>
</dbReference>
<evidence type="ECO:0000256" key="5">
    <source>
        <dbReference type="ARBA" id="ARBA00022741"/>
    </source>
</evidence>
<dbReference type="Gene3D" id="3.30.450.20">
    <property type="entry name" value="PAS domain"/>
    <property type="match status" value="1"/>
</dbReference>
<gene>
    <name evidence="12" type="ORF">GCM10011425_32830</name>
</gene>
<feature type="chain" id="PRO_5038054394" description="histidine kinase" evidence="9">
    <location>
        <begin position="26"/>
        <end position="599"/>
    </location>
</feature>
<protein>
    <recommendedName>
        <fullName evidence="2">histidine kinase</fullName>
        <ecNumber evidence="2">2.7.13.3</ecNumber>
    </recommendedName>
</protein>
<feature type="signal peptide" evidence="9">
    <location>
        <begin position="1"/>
        <end position="25"/>
    </location>
</feature>
<proteinExistence type="predicted"/>
<keyword evidence="5" id="KW-0547">Nucleotide-binding</keyword>
<keyword evidence="9" id="KW-0732">Signal</keyword>
<dbReference type="PANTHER" id="PTHR41523:SF8">
    <property type="entry name" value="ETHYLENE RESPONSE SENSOR PROTEIN"/>
    <property type="match status" value="1"/>
</dbReference>
<keyword evidence="8" id="KW-1133">Transmembrane helix</keyword>
<keyword evidence="13" id="KW-1185">Reference proteome</keyword>
<evidence type="ECO:0000256" key="1">
    <source>
        <dbReference type="ARBA" id="ARBA00000085"/>
    </source>
</evidence>
<comment type="caution">
    <text evidence="12">The sequence shown here is derived from an EMBL/GenBank/DDBJ whole genome shotgun (WGS) entry which is preliminary data.</text>
</comment>
<dbReference type="InterPro" id="IPR003594">
    <property type="entry name" value="HATPase_dom"/>
</dbReference>
<evidence type="ECO:0000259" key="10">
    <source>
        <dbReference type="Pfam" id="PF07568"/>
    </source>
</evidence>
<dbReference type="Pfam" id="PF07568">
    <property type="entry name" value="HisKA_2"/>
    <property type="match status" value="1"/>
</dbReference>
<evidence type="ECO:0000256" key="7">
    <source>
        <dbReference type="ARBA" id="ARBA00022840"/>
    </source>
</evidence>
<dbReference type="SUPFAM" id="SSF48452">
    <property type="entry name" value="TPR-like"/>
    <property type="match status" value="1"/>
</dbReference>
<evidence type="ECO:0000256" key="9">
    <source>
        <dbReference type="SAM" id="SignalP"/>
    </source>
</evidence>
<dbReference type="InterPro" id="IPR036890">
    <property type="entry name" value="HATPase_C_sf"/>
</dbReference>
<organism evidence="12 13">
    <name type="scientific">Mucilaginibacter galii</name>
    <dbReference type="NCBI Taxonomy" id="2005073"/>
    <lineage>
        <taxon>Bacteria</taxon>
        <taxon>Pseudomonadati</taxon>
        <taxon>Bacteroidota</taxon>
        <taxon>Sphingobacteriia</taxon>
        <taxon>Sphingobacteriales</taxon>
        <taxon>Sphingobacteriaceae</taxon>
        <taxon>Mucilaginibacter</taxon>
    </lineage>
</organism>
<feature type="transmembrane region" description="Helical" evidence="8">
    <location>
        <begin position="356"/>
        <end position="379"/>
    </location>
</feature>
<evidence type="ECO:0000256" key="3">
    <source>
        <dbReference type="ARBA" id="ARBA00022553"/>
    </source>
</evidence>
<keyword evidence="3" id="KW-0597">Phosphoprotein</keyword>
<dbReference type="Pfam" id="PF13581">
    <property type="entry name" value="HATPase_c_2"/>
    <property type="match status" value="1"/>
</dbReference>
<name>A0A917N2L7_9SPHI</name>
<keyword evidence="8" id="KW-0812">Transmembrane</keyword>
<dbReference type="AlphaFoldDB" id="A0A917N2L7"/>
<evidence type="ECO:0000313" key="13">
    <source>
        <dbReference type="Proteomes" id="UP000662074"/>
    </source>
</evidence>
<evidence type="ECO:0000313" key="12">
    <source>
        <dbReference type="EMBL" id="GGI52071.1"/>
    </source>
</evidence>
<dbReference type="SUPFAM" id="SSF55874">
    <property type="entry name" value="ATPase domain of HSP90 chaperone/DNA topoisomerase II/histidine kinase"/>
    <property type="match status" value="1"/>
</dbReference>
<comment type="catalytic activity">
    <reaction evidence="1">
        <text>ATP + protein L-histidine = ADP + protein N-phospho-L-histidine.</text>
        <dbReference type="EC" id="2.7.13.3"/>
    </reaction>
</comment>
<dbReference type="InterPro" id="IPR011495">
    <property type="entry name" value="Sig_transdc_His_kin_sub2_dim/P"/>
</dbReference>
<keyword evidence="8" id="KW-0472">Membrane</keyword>
<dbReference type="InterPro" id="IPR011990">
    <property type="entry name" value="TPR-like_helical_dom_sf"/>
</dbReference>
<reference evidence="12" key="2">
    <citation type="submission" date="2020-09" db="EMBL/GenBank/DDBJ databases">
        <authorList>
            <person name="Sun Q."/>
            <person name="Sedlacek I."/>
        </authorList>
    </citation>
    <scope>NUCLEOTIDE SEQUENCE</scope>
    <source>
        <strain evidence="12">CCM 8711</strain>
    </source>
</reference>
<dbReference type="Gene3D" id="3.30.565.10">
    <property type="entry name" value="Histidine kinase-like ATPase, C-terminal domain"/>
    <property type="match status" value="1"/>
</dbReference>
<dbReference type="PROSITE" id="PS51257">
    <property type="entry name" value="PROKAR_LIPOPROTEIN"/>
    <property type="match status" value="1"/>
</dbReference>
<evidence type="ECO:0000256" key="2">
    <source>
        <dbReference type="ARBA" id="ARBA00012438"/>
    </source>
</evidence>
<feature type="domain" description="Histidine kinase/HSP90-like ATPase" evidence="11">
    <location>
        <begin position="506"/>
        <end position="592"/>
    </location>
</feature>
<evidence type="ECO:0000259" key="11">
    <source>
        <dbReference type="Pfam" id="PF13581"/>
    </source>
</evidence>
<keyword evidence="4" id="KW-0808">Transferase</keyword>
<accession>A0A917N2L7</accession>
<evidence type="ECO:0000256" key="8">
    <source>
        <dbReference type="SAM" id="Phobius"/>
    </source>
</evidence>
<dbReference type="GO" id="GO:0005524">
    <property type="term" value="F:ATP binding"/>
    <property type="evidence" value="ECO:0007669"/>
    <property type="project" value="UniProtKB-KW"/>
</dbReference>
<dbReference type="EMBL" id="BMDO01000010">
    <property type="protein sequence ID" value="GGI52071.1"/>
    <property type="molecule type" value="Genomic_DNA"/>
</dbReference>